<comment type="similarity">
    <text evidence="1">Belongs to the sigma-70 factor family. ECF subfamily.</text>
</comment>
<dbReference type="Gene3D" id="1.10.1740.10">
    <property type="match status" value="1"/>
</dbReference>
<gene>
    <name evidence="8" type="ORF">OBO34_02245</name>
</gene>
<dbReference type="Gene3D" id="1.10.10.10">
    <property type="entry name" value="Winged helix-like DNA-binding domain superfamily/Winged helix DNA-binding domain"/>
    <property type="match status" value="1"/>
</dbReference>
<keyword evidence="9" id="KW-1185">Reference proteome</keyword>
<evidence type="ECO:0000256" key="1">
    <source>
        <dbReference type="ARBA" id="ARBA00010641"/>
    </source>
</evidence>
<dbReference type="CDD" id="cd06171">
    <property type="entry name" value="Sigma70_r4"/>
    <property type="match status" value="1"/>
</dbReference>
<dbReference type="PANTHER" id="PTHR43133">
    <property type="entry name" value="RNA POLYMERASE ECF-TYPE SIGMA FACTO"/>
    <property type="match status" value="1"/>
</dbReference>
<keyword evidence="3" id="KW-0731">Sigma factor</keyword>
<comment type="caution">
    <text evidence="8">The sequence shown here is derived from an EMBL/GenBank/DDBJ whole genome shotgun (WGS) entry which is preliminary data.</text>
</comment>
<evidence type="ECO:0000256" key="4">
    <source>
        <dbReference type="ARBA" id="ARBA00023125"/>
    </source>
</evidence>
<dbReference type="Pfam" id="PF04542">
    <property type="entry name" value="Sigma70_r2"/>
    <property type="match status" value="1"/>
</dbReference>
<reference evidence="8" key="1">
    <citation type="submission" date="2022-09" db="EMBL/GenBank/DDBJ databases">
        <title>Culturomic study of gut microbiota in children with autism spectrum disorder.</title>
        <authorList>
            <person name="Efimov B.A."/>
            <person name="Chaplin A.V."/>
            <person name="Sokolova S.R."/>
            <person name="Pikina A.P."/>
            <person name="Korzhanova M."/>
            <person name="Belova V."/>
            <person name="Korostin D."/>
        </authorList>
    </citation>
    <scope>NUCLEOTIDE SEQUENCE</scope>
    <source>
        <strain evidence="8">ASD5510</strain>
    </source>
</reference>
<dbReference type="PANTHER" id="PTHR43133:SF8">
    <property type="entry name" value="RNA POLYMERASE SIGMA FACTOR HI_1459-RELATED"/>
    <property type="match status" value="1"/>
</dbReference>
<dbReference type="InterPro" id="IPR013325">
    <property type="entry name" value="RNA_pol_sigma_r2"/>
</dbReference>
<dbReference type="SUPFAM" id="SSF88946">
    <property type="entry name" value="Sigma2 domain of RNA polymerase sigma factors"/>
    <property type="match status" value="1"/>
</dbReference>
<evidence type="ECO:0000256" key="3">
    <source>
        <dbReference type="ARBA" id="ARBA00023082"/>
    </source>
</evidence>
<name>A0A9J6QMM1_9FIRM</name>
<keyword evidence="2" id="KW-0805">Transcription regulation</keyword>
<dbReference type="GO" id="GO:0006352">
    <property type="term" value="P:DNA-templated transcription initiation"/>
    <property type="evidence" value="ECO:0007669"/>
    <property type="project" value="InterPro"/>
</dbReference>
<dbReference type="InterPro" id="IPR036388">
    <property type="entry name" value="WH-like_DNA-bd_sf"/>
</dbReference>
<sequence>MTREASLLKKIEEDDLTRLDQLITHYYGDIFRYCLWHTDSRQTAEDAAQETFLKFVRYYDRKSYGRKIRAYLYKIAVNVCIDLSKRPPMDQLPEELPACEPGYEDAEHNADFLQLVRRLPKDQQNLVVLRFGQDLTIRECAEITGLPLRTVQSRLRSALKKIKMEIQKRGIEDESK</sequence>
<dbReference type="EMBL" id="JAOSHN010000001">
    <property type="protein sequence ID" value="MCU7377170.1"/>
    <property type="molecule type" value="Genomic_DNA"/>
</dbReference>
<organism evidence="8 9">
    <name type="scientific">Hominibacterium faecale</name>
    <dbReference type="NCBI Taxonomy" id="2839743"/>
    <lineage>
        <taxon>Bacteria</taxon>
        <taxon>Bacillati</taxon>
        <taxon>Bacillota</taxon>
        <taxon>Clostridia</taxon>
        <taxon>Peptostreptococcales</taxon>
        <taxon>Anaerovoracaceae</taxon>
        <taxon>Hominibacterium</taxon>
    </lineage>
</organism>
<evidence type="ECO:0000259" key="7">
    <source>
        <dbReference type="Pfam" id="PF08281"/>
    </source>
</evidence>
<dbReference type="InterPro" id="IPR039425">
    <property type="entry name" value="RNA_pol_sigma-70-like"/>
</dbReference>
<evidence type="ECO:0000313" key="8">
    <source>
        <dbReference type="EMBL" id="MCU7377170.1"/>
    </source>
</evidence>
<dbReference type="RefSeq" id="WP_253020626.1">
    <property type="nucleotide sequence ID" value="NZ_JAOSHN010000001.1"/>
</dbReference>
<dbReference type="SUPFAM" id="SSF88659">
    <property type="entry name" value="Sigma3 and sigma4 domains of RNA polymerase sigma factors"/>
    <property type="match status" value="1"/>
</dbReference>
<accession>A0A9J6QMM1</accession>
<dbReference type="GO" id="GO:0003677">
    <property type="term" value="F:DNA binding"/>
    <property type="evidence" value="ECO:0007669"/>
    <property type="project" value="UniProtKB-KW"/>
</dbReference>
<dbReference type="InterPro" id="IPR014284">
    <property type="entry name" value="RNA_pol_sigma-70_dom"/>
</dbReference>
<feature type="domain" description="RNA polymerase sigma factor 70 region 4 type 2" evidence="7">
    <location>
        <begin position="112"/>
        <end position="162"/>
    </location>
</feature>
<dbReference type="Pfam" id="PF08281">
    <property type="entry name" value="Sigma70_r4_2"/>
    <property type="match status" value="1"/>
</dbReference>
<dbReference type="AlphaFoldDB" id="A0A9J6QMM1"/>
<dbReference type="InterPro" id="IPR007627">
    <property type="entry name" value="RNA_pol_sigma70_r2"/>
</dbReference>
<dbReference type="NCBIfam" id="TIGR02937">
    <property type="entry name" value="sigma70-ECF"/>
    <property type="match status" value="1"/>
</dbReference>
<dbReference type="InterPro" id="IPR013324">
    <property type="entry name" value="RNA_pol_sigma_r3/r4-like"/>
</dbReference>
<evidence type="ECO:0000256" key="2">
    <source>
        <dbReference type="ARBA" id="ARBA00023015"/>
    </source>
</evidence>
<feature type="domain" description="RNA polymerase sigma-70 region 2" evidence="6">
    <location>
        <begin position="22"/>
        <end position="83"/>
    </location>
</feature>
<dbReference type="InterPro" id="IPR013249">
    <property type="entry name" value="RNA_pol_sigma70_r4_t2"/>
</dbReference>
<keyword evidence="4" id="KW-0238">DNA-binding</keyword>
<proteinExistence type="inferred from homology"/>
<evidence type="ECO:0000259" key="6">
    <source>
        <dbReference type="Pfam" id="PF04542"/>
    </source>
</evidence>
<dbReference type="GO" id="GO:0016987">
    <property type="term" value="F:sigma factor activity"/>
    <property type="evidence" value="ECO:0007669"/>
    <property type="project" value="UniProtKB-KW"/>
</dbReference>
<protein>
    <submittedName>
        <fullName evidence="8">RNA polymerase sigma factor</fullName>
    </submittedName>
</protein>
<evidence type="ECO:0000313" key="9">
    <source>
        <dbReference type="Proteomes" id="UP001065549"/>
    </source>
</evidence>
<dbReference type="Proteomes" id="UP001065549">
    <property type="component" value="Unassembled WGS sequence"/>
</dbReference>
<evidence type="ECO:0000256" key="5">
    <source>
        <dbReference type="ARBA" id="ARBA00023163"/>
    </source>
</evidence>
<keyword evidence="5" id="KW-0804">Transcription</keyword>